<name>A0A1G6LYS4_9NOCA</name>
<dbReference type="RefSeq" id="WP_072844292.1">
    <property type="nucleotide sequence ID" value="NZ_FNAB01000001.1"/>
</dbReference>
<evidence type="ECO:0000256" key="1">
    <source>
        <dbReference type="ARBA" id="ARBA00007534"/>
    </source>
</evidence>
<keyword evidence="2" id="KW-0719">Serine esterase</keyword>
<organism evidence="6 7">
    <name type="scientific">Rhodococcus tukisamuensis</name>
    <dbReference type="NCBI Taxonomy" id="168276"/>
    <lineage>
        <taxon>Bacteria</taxon>
        <taxon>Bacillati</taxon>
        <taxon>Actinomycetota</taxon>
        <taxon>Actinomycetes</taxon>
        <taxon>Mycobacteriales</taxon>
        <taxon>Nocardiaceae</taxon>
        <taxon>Rhodococcus</taxon>
    </lineage>
</organism>
<evidence type="ECO:0000313" key="7">
    <source>
        <dbReference type="Proteomes" id="UP000199417"/>
    </source>
</evidence>
<feature type="chain" id="PRO_5011758076" evidence="5">
    <location>
        <begin position="29"/>
        <end position="305"/>
    </location>
</feature>
<dbReference type="AlphaFoldDB" id="A0A1G6LYS4"/>
<keyword evidence="5" id="KW-0732">Signal</keyword>
<dbReference type="Pfam" id="PF01083">
    <property type="entry name" value="Cutinase"/>
    <property type="match status" value="1"/>
</dbReference>
<reference evidence="6 7" key="1">
    <citation type="submission" date="2016-10" db="EMBL/GenBank/DDBJ databases">
        <authorList>
            <person name="de Groot N.N."/>
        </authorList>
    </citation>
    <scope>NUCLEOTIDE SEQUENCE [LARGE SCALE GENOMIC DNA]</scope>
    <source>
        <strain evidence="6 7">JCM 11308</strain>
    </source>
</reference>
<proteinExistence type="inferred from homology"/>
<evidence type="ECO:0000256" key="2">
    <source>
        <dbReference type="ARBA" id="ARBA00022487"/>
    </source>
</evidence>
<sequence length="305" mass="31599">MRLKKIVAVAAASAAAAGMLASGAVAQAAPQGECPTMYVVAIPGTWETSTAADRAPTPGMLAGVTDRLRGTDIRTDYVTYAATAFPWEGDVYGASKKQAHDNARGMLEAMQQRCGDTKFGIIGYSQGADAAGDLASEIGTGTSTIRPEKVAAVGLLSDPRRSASDALIGPRVPGDGAGGARIGGFGWISDRTVTFCAEGDLYCSTEDDDYVTRLAGFAAQNSDAGSSDTPRSGAEAREIWNDLNMAGGIPALQGQLTDDANEKRVAQLAQFYGSGAHQTYQGYAVDSAGNTPATWLATWLRDKAA</sequence>
<dbReference type="InterPro" id="IPR000675">
    <property type="entry name" value="Cutinase/axe"/>
</dbReference>
<keyword evidence="4" id="KW-1015">Disulfide bond</keyword>
<gene>
    <name evidence="6" type="ORF">SAMN05444580_1014</name>
</gene>
<dbReference type="Gene3D" id="3.40.50.1820">
    <property type="entry name" value="alpha/beta hydrolase"/>
    <property type="match status" value="1"/>
</dbReference>
<comment type="similarity">
    <text evidence="1">Belongs to the cutinase family.</text>
</comment>
<dbReference type="SMART" id="SM01110">
    <property type="entry name" value="Cutinase"/>
    <property type="match status" value="1"/>
</dbReference>
<evidence type="ECO:0000256" key="4">
    <source>
        <dbReference type="ARBA" id="ARBA00023157"/>
    </source>
</evidence>
<dbReference type="PANTHER" id="PTHR33630:SF9">
    <property type="entry name" value="CUTINASE 4"/>
    <property type="match status" value="1"/>
</dbReference>
<dbReference type="InterPro" id="IPR029058">
    <property type="entry name" value="AB_hydrolase_fold"/>
</dbReference>
<dbReference type="EMBL" id="FNAB01000001">
    <property type="protein sequence ID" value="SDC48194.1"/>
    <property type="molecule type" value="Genomic_DNA"/>
</dbReference>
<keyword evidence="7" id="KW-1185">Reference proteome</keyword>
<dbReference type="Proteomes" id="UP000199417">
    <property type="component" value="Unassembled WGS sequence"/>
</dbReference>
<evidence type="ECO:0000256" key="3">
    <source>
        <dbReference type="ARBA" id="ARBA00022801"/>
    </source>
</evidence>
<protein>
    <submittedName>
        <fullName evidence="6">Cutinase</fullName>
    </submittedName>
</protein>
<dbReference type="STRING" id="168276.SAMN05444580_1014"/>
<accession>A0A1G6LYS4</accession>
<dbReference type="PANTHER" id="PTHR33630">
    <property type="entry name" value="CUTINASE RV1984C-RELATED-RELATED"/>
    <property type="match status" value="1"/>
</dbReference>
<feature type="signal peptide" evidence="5">
    <location>
        <begin position="1"/>
        <end position="28"/>
    </location>
</feature>
<evidence type="ECO:0000313" key="6">
    <source>
        <dbReference type="EMBL" id="SDC48194.1"/>
    </source>
</evidence>
<dbReference type="GO" id="GO:0052689">
    <property type="term" value="F:carboxylic ester hydrolase activity"/>
    <property type="evidence" value="ECO:0007669"/>
    <property type="project" value="UniProtKB-KW"/>
</dbReference>
<keyword evidence="3" id="KW-0378">Hydrolase</keyword>
<evidence type="ECO:0000256" key="5">
    <source>
        <dbReference type="SAM" id="SignalP"/>
    </source>
</evidence>
<dbReference type="SUPFAM" id="SSF53474">
    <property type="entry name" value="alpha/beta-Hydrolases"/>
    <property type="match status" value="1"/>
</dbReference>